<feature type="chain" id="PRO_5038947942" evidence="1">
    <location>
        <begin position="29"/>
        <end position="91"/>
    </location>
</feature>
<feature type="signal peptide" evidence="1">
    <location>
        <begin position="1"/>
        <end position="28"/>
    </location>
</feature>
<sequence>MPSTRLPALAAGAVTLLAFCAAAPAARADTGCDRALAAAERAERSYDAMKADLLRGVADGGHPDISQEQALRRAEAERDATASAAQRACRP</sequence>
<name>A0A5C6JM54_9ACTN</name>
<keyword evidence="1" id="KW-0732">Signal</keyword>
<comment type="caution">
    <text evidence="2">The sequence shown here is derived from an EMBL/GenBank/DDBJ whole genome shotgun (WGS) entry which is preliminary data.</text>
</comment>
<proteinExistence type="predicted"/>
<evidence type="ECO:0000313" key="2">
    <source>
        <dbReference type="EMBL" id="TWV41787.1"/>
    </source>
</evidence>
<dbReference type="AlphaFoldDB" id="A0A5C6JM54"/>
<dbReference type="Proteomes" id="UP000320481">
    <property type="component" value="Unassembled WGS sequence"/>
</dbReference>
<evidence type="ECO:0000256" key="1">
    <source>
        <dbReference type="SAM" id="SignalP"/>
    </source>
</evidence>
<organism evidence="2 3">
    <name type="scientific">Streptomyces misionensis</name>
    <dbReference type="NCBI Taxonomy" id="67331"/>
    <lineage>
        <taxon>Bacteria</taxon>
        <taxon>Bacillati</taxon>
        <taxon>Actinomycetota</taxon>
        <taxon>Actinomycetes</taxon>
        <taxon>Kitasatosporales</taxon>
        <taxon>Streptomycetaceae</taxon>
        <taxon>Streptomyces</taxon>
    </lineage>
</organism>
<protein>
    <submittedName>
        <fullName evidence="2">Uncharacterized protein</fullName>
    </submittedName>
</protein>
<dbReference type="RefSeq" id="WP_146466677.1">
    <property type="nucleotide sequence ID" value="NZ_VOGW01000118.1"/>
</dbReference>
<evidence type="ECO:0000313" key="3">
    <source>
        <dbReference type="Proteomes" id="UP000320481"/>
    </source>
</evidence>
<keyword evidence="3" id="KW-1185">Reference proteome</keyword>
<accession>A0A5C6JM54</accession>
<reference evidence="2" key="1">
    <citation type="journal article" date="2019" name="Microbiol. Resour. Announc.">
        <title>Draft Genomic Sequences of Streptomyces misionensis and Streptomyces albidoflavus, bacteria applied for phytopathogen biocontrol.</title>
        <authorList>
            <person name="Pylro V."/>
            <person name="Dias A."/>
            <person name="Andreote F."/>
            <person name="Varani A."/>
            <person name="Andreote C."/>
            <person name="Bernardo E."/>
            <person name="Martins T."/>
        </authorList>
    </citation>
    <scope>NUCLEOTIDE SEQUENCE [LARGE SCALE GENOMIC DNA]</scope>
    <source>
        <strain evidence="2">66</strain>
    </source>
</reference>
<gene>
    <name evidence="2" type="ORF">FRZ03_20885</name>
</gene>
<dbReference type="EMBL" id="VOGW01000118">
    <property type="protein sequence ID" value="TWV41787.1"/>
    <property type="molecule type" value="Genomic_DNA"/>
</dbReference>